<name>A0ABV0NDN8_9TELE</name>
<feature type="non-terminal residue" evidence="1">
    <location>
        <position position="60"/>
    </location>
</feature>
<protein>
    <submittedName>
        <fullName evidence="1">Uncharacterized protein</fullName>
    </submittedName>
</protein>
<evidence type="ECO:0000313" key="1">
    <source>
        <dbReference type="EMBL" id="MEQ2168372.1"/>
    </source>
</evidence>
<proteinExistence type="predicted"/>
<organism evidence="1 2">
    <name type="scientific">Goodea atripinnis</name>
    <dbReference type="NCBI Taxonomy" id="208336"/>
    <lineage>
        <taxon>Eukaryota</taxon>
        <taxon>Metazoa</taxon>
        <taxon>Chordata</taxon>
        <taxon>Craniata</taxon>
        <taxon>Vertebrata</taxon>
        <taxon>Euteleostomi</taxon>
        <taxon>Actinopterygii</taxon>
        <taxon>Neopterygii</taxon>
        <taxon>Teleostei</taxon>
        <taxon>Neoteleostei</taxon>
        <taxon>Acanthomorphata</taxon>
        <taxon>Ovalentaria</taxon>
        <taxon>Atherinomorphae</taxon>
        <taxon>Cyprinodontiformes</taxon>
        <taxon>Goodeidae</taxon>
        <taxon>Goodea</taxon>
    </lineage>
</organism>
<dbReference type="EMBL" id="JAHRIO010030911">
    <property type="protein sequence ID" value="MEQ2168372.1"/>
    <property type="molecule type" value="Genomic_DNA"/>
</dbReference>
<evidence type="ECO:0000313" key="2">
    <source>
        <dbReference type="Proteomes" id="UP001476798"/>
    </source>
</evidence>
<sequence length="60" mass="6542">LSSHLYKCRALRDSCGMCLKADPRFECGCTSSSCRLMKTVMSPVEIQGLGILKGRCISSL</sequence>
<reference evidence="1 2" key="1">
    <citation type="submission" date="2021-06" db="EMBL/GenBank/DDBJ databases">
        <authorList>
            <person name="Palmer J.M."/>
        </authorList>
    </citation>
    <scope>NUCLEOTIDE SEQUENCE [LARGE SCALE GENOMIC DNA]</scope>
    <source>
        <strain evidence="1 2">GA_2019</strain>
        <tissue evidence="1">Muscle</tissue>
    </source>
</reference>
<keyword evidence="2" id="KW-1185">Reference proteome</keyword>
<accession>A0ABV0NDN8</accession>
<comment type="caution">
    <text evidence="1">The sequence shown here is derived from an EMBL/GenBank/DDBJ whole genome shotgun (WGS) entry which is preliminary data.</text>
</comment>
<gene>
    <name evidence="1" type="ORF">GOODEAATRI_013636</name>
</gene>
<feature type="non-terminal residue" evidence="1">
    <location>
        <position position="1"/>
    </location>
</feature>
<dbReference type="Proteomes" id="UP001476798">
    <property type="component" value="Unassembled WGS sequence"/>
</dbReference>